<evidence type="ECO:0000313" key="2">
    <source>
        <dbReference type="EMBL" id="MXP14068.1"/>
    </source>
</evidence>
<protein>
    <submittedName>
        <fullName evidence="2">Uncharacterized protein</fullName>
    </submittedName>
</protein>
<feature type="transmembrane region" description="Helical" evidence="1">
    <location>
        <begin position="152"/>
        <end position="172"/>
    </location>
</feature>
<proteinExistence type="predicted"/>
<reference evidence="2 3" key="1">
    <citation type="submission" date="2019-12" db="EMBL/GenBank/DDBJ databases">
        <title>Genomic-based taxomic classification of the family Erythrobacteraceae.</title>
        <authorList>
            <person name="Xu L."/>
        </authorList>
    </citation>
    <scope>NUCLEOTIDE SEQUENCE [LARGE SCALE GENOMIC DNA]</scope>
    <source>
        <strain evidence="2 3">KCTC 52259</strain>
    </source>
</reference>
<comment type="caution">
    <text evidence="2">The sequence shown here is derived from an EMBL/GenBank/DDBJ whole genome shotgun (WGS) entry which is preliminary data.</text>
</comment>
<dbReference type="Proteomes" id="UP000473531">
    <property type="component" value="Unassembled WGS sequence"/>
</dbReference>
<organism evidence="2 3">
    <name type="scientific">Allopontixanthobacter confluentis</name>
    <dbReference type="NCBI Taxonomy" id="1849021"/>
    <lineage>
        <taxon>Bacteria</taxon>
        <taxon>Pseudomonadati</taxon>
        <taxon>Pseudomonadota</taxon>
        <taxon>Alphaproteobacteria</taxon>
        <taxon>Sphingomonadales</taxon>
        <taxon>Erythrobacteraceae</taxon>
        <taxon>Allopontixanthobacter</taxon>
    </lineage>
</organism>
<keyword evidence="1" id="KW-0472">Membrane</keyword>
<keyword evidence="1" id="KW-1133">Transmembrane helix</keyword>
<dbReference type="OrthoDB" id="8777999at2"/>
<gene>
    <name evidence="2" type="ORF">GRI44_04815</name>
</gene>
<keyword evidence="1" id="KW-0812">Transmembrane</keyword>
<keyword evidence="3" id="KW-1185">Reference proteome</keyword>
<evidence type="ECO:0000256" key="1">
    <source>
        <dbReference type="SAM" id="Phobius"/>
    </source>
</evidence>
<feature type="transmembrane region" description="Helical" evidence="1">
    <location>
        <begin position="120"/>
        <end position="140"/>
    </location>
</feature>
<feature type="transmembrane region" description="Helical" evidence="1">
    <location>
        <begin position="67"/>
        <end position="87"/>
    </location>
</feature>
<sequence length="193" mass="21410">MTNPPIPGWTAQEQDAQFMLPGAFASKASKFERSIRRRNWFEFGAGSIVIAVFATVAWLTADIASTVMMAAWIAIMIGVFVVMINLARFGSNLQRLPELDCRTHLRGQLARQSTALKSVWLWYLGPLVPGITLLHIARVYEFSAKMGLLDAIIYVTPSALFTVVIFAAVHWLNLRGAARLDAEIDALDQLGQF</sequence>
<dbReference type="EMBL" id="WTYU01000001">
    <property type="protein sequence ID" value="MXP14068.1"/>
    <property type="molecule type" value="Genomic_DNA"/>
</dbReference>
<accession>A0A6L7GGK4</accession>
<evidence type="ECO:0000313" key="3">
    <source>
        <dbReference type="Proteomes" id="UP000473531"/>
    </source>
</evidence>
<name>A0A6L7GGK4_9SPHN</name>
<feature type="transmembrane region" description="Helical" evidence="1">
    <location>
        <begin position="40"/>
        <end position="61"/>
    </location>
</feature>
<dbReference type="AlphaFoldDB" id="A0A6L7GGK4"/>
<dbReference type="RefSeq" id="WP_160600275.1">
    <property type="nucleotide sequence ID" value="NZ_WTYU01000001.1"/>
</dbReference>